<dbReference type="PANTHER" id="PTHR11889">
    <property type="entry name" value="HEDGEHOG"/>
    <property type="match status" value="1"/>
</dbReference>
<dbReference type="Proteomes" id="UP001165090">
    <property type="component" value="Unassembled WGS sequence"/>
</dbReference>
<sequence>MQPASGAAAARRPRNHQHFFATTALIMGSSLVLLFASTAAAGRETPSSFTLKFKATTPAIKDGVYQTFFATLNSSLVPSRTSGMFWGTMPQAAVASVCKYINDTGRYTIPSASISAYGLNNMPASITVNAITGCDAAAAAANSSALGVEAVFTETRDNRRMAVICHPQFISTHGCLVFITGSDITNIAKKFKSNFGVRPTCNDNRADCTAWGASKCSDAVVGQTCPCMCKSGGSSGSSGVEFISLGDALACGLGTGGAVALGIAGALGCTTLGPLAPLCWGLTATGTAAVSVGACSGAIVDSCFPAHARVLLRDGSASRMDQLQLGQEVAVRQADGTLGFEPIYAWGHKERSSGPVRYVQIDLTAPSAAETAASGDAAAPSTAAQLELSPGHFVIMPCHRCRTSGAAAVTHKRANDVVPGDELWVVPALVRGGYTNQSSGEDGLGRLELWRVEAVRNIHAEGLYNPFTLGGTVIVEGVAASCHSDWLLDSAVDMLGLDAGVLPPVYQAAMSPLRMLWHLYGKEQYIRTYEQLDAAYNITSITSVKSMPSGTGRAAVLTNALQTALSTARLVVTGMTAAAWDVGVASNSVVGGKV</sequence>
<evidence type="ECO:0000313" key="4">
    <source>
        <dbReference type="Proteomes" id="UP001165090"/>
    </source>
</evidence>
<dbReference type="InterPro" id="IPR001767">
    <property type="entry name" value="Hedgehog_Hint"/>
</dbReference>
<comment type="caution">
    <text evidence="2">The sequence shown here is derived from an EMBL/GenBank/DDBJ whole genome shotgun (WGS) entry which is preliminary data.</text>
</comment>
<feature type="domain" description="Hedgehog protein Hint" evidence="1">
    <location>
        <begin position="300"/>
        <end position="484"/>
    </location>
</feature>
<dbReference type="Gene3D" id="2.170.16.10">
    <property type="entry name" value="Hedgehog/Intein (Hint) domain"/>
    <property type="match status" value="1"/>
</dbReference>
<dbReference type="InterPro" id="IPR050387">
    <property type="entry name" value="Hedgehog_Signaling"/>
</dbReference>
<organism evidence="2 4">
    <name type="scientific">Volvox africanus</name>
    <dbReference type="NCBI Taxonomy" id="51714"/>
    <lineage>
        <taxon>Eukaryota</taxon>
        <taxon>Viridiplantae</taxon>
        <taxon>Chlorophyta</taxon>
        <taxon>core chlorophytes</taxon>
        <taxon>Chlorophyceae</taxon>
        <taxon>CS clade</taxon>
        <taxon>Chlamydomonadales</taxon>
        <taxon>Volvocaceae</taxon>
        <taxon>Volvox</taxon>
    </lineage>
</organism>
<proteinExistence type="predicted"/>
<reference evidence="2" key="1">
    <citation type="submission" date="2022-12" db="EMBL/GenBank/DDBJ databases">
        <authorList>
            <person name="Yamamoto K."/>
            <person name="Nozaki H."/>
        </authorList>
    </citation>
    <scope>NUCLEOTIDE SEQUENCE</scope>
    <source>
        <strain evidence="2">NIES-4468</strain>
    </source>
</reference>
<keyword evidence="4" id="KW-1185">Reference proteome</keyword>
<dbReference type="PANTHER" id="PTHR11889:SF31">
    <property type="entry name" value="PROTEIN HEDGEHOG"/>
    <property type="match status" value="1"/>
</dbReference>
<reference evidence="2 4" key="2">
    <citation type="journal article" date="2023" name="IScience">
        <title>Expanded male sex-determining region conserved during the evolution of homothallism in the green alga Volvox.</title>
        <authorList>
            <person name="Yamamoto K."/>
            <person name="Matsuzaki R."/>
            <person name="Mahakham W."/>
            <person name="Heman W."/>
            <person name="Sekimoto H."/>
            <person name="Kawachi M."/>
            <person name="Minakuchi Y."/>
            <person name="Toyoda A."/>
            <person name="Nozaki H."/>
        </authorList>
    </citation>
    <scope>NUCLEOTIDE SEQUENCE [LARGE SCALE GENOMIC DNA]</scope>
    <source>
        <strain evidence="2 4">NIES-4468</strain>
    </source>
</reference>
<dbReference type="Pfam" id="PF01079">
    <property type="entry name" value="Hint"/>
    <property type="match status" value="1"/>
</dbReference>
<dbReference type="EMBL" id="BSDZ01000010">
    <property type="protein sequence ID" value="GLI61566.1"/>
    <property type="molecule type" value="Genomic_DNA"/>
</dbReference>
<gene>
    <name evidence="2" type="ORF">VaNZ11_003977</name>
    <name evidence="3" type="ORF">VaNZ11_003978</name>
</gene>
<evidence type="ECO:0000259" key="1">
    <source>
        <dbReference type="Pfam" id="PF01079"/>
    </source>
</evidence>
<evidence type="ECO:0000313" key="2">
    <source>
        <dbReference type="EMBL" id="GLI61565.1"/>
    </source>
</evidence>
<name>A0ABQ5RVK2_9CHLO</name>
<evidence type="ECO:0000313" key="3">
    <source>
        <dbReference type="EMBL" id="GLI61566.1"/>
    </source>
</evidence>
<protein>
    <recommendedName>
        <fullName evidence="1">Hedgehog protein Hint domain-containing protein</fullName>
    </recommendedName>
</protein>
<dbReference type="SUPFAM" id="SSF51294">
    <property type="entry name" value="Hedgehog/intein (Hint) domain"/>
    <property type="match status" value="1"/>
</dbReference>
<accession>A0ABQ5RVK2</accession>
<dbReference type="EMBL" id="BSDZ01000010">
    <property type="protein sequence ID" value="GLI61565.1"/>
    <property type="molecule type" value="Genomic_DNA"/>
</dbReference>
<dbReference type="InterPro" id="IPR036844">
    <property type="entry name" value="Hint_dom_sf"/>
</dbReference>